<protein>
    <recommendedName>
        <fullName evidence="3">Voltage-dependent L-type calcium channel subunit beta-2</fullName>
    </recommendedName>
    <alternativeName>
        <fullName evidence="15">Calcium channel voltage-dependent subunit beta 2</fullName>
    </alternativeName>
</protein>
<keyword evidence="11" id="KW-0851">Voltage-gated channel</keyword>
<keyword evidence="22" id="KW-1185">Reference proteome</keyword>
<dbReference type="AlphaFoldDB" id="A0A7J8AHU9"/>
<keyword evidence="13" id="KW-0472">Membrane</keyword>
<evidence type="ECO:0000313" key="21">
    <source>
        <dbReference type="EMBL" id="KAF6386177.1"/>
    </source>
</evidence>
<dbReference type="CDD" id="cd12040">
    <property type="entry name" value="SH3_CACNB2"/>
    <property type="match status" value="1"/>
</dbReference>
<evidence type="ECO:0000256" key="11">
    <source>
        <dbReference type="ARBA" id="ARBA00022882"/>
    </source>
</evidence>
<keyword evidence="7" id="KW-0597">Phosphoprotein</keyword>
<dbReference type="PRINTS" id="PR01626">
    <property type="entry name" value="LCACHANNELB"/>
</dbReference>
<evidence type="ECO:0000256" key="10">
    <source>
        <dbReference type="ARBA" id="ARBA00022837"/>
    </source>
</evidence>
<feature type="compositionally biased region" description="Basic and acidic residues" evidence="19">
    <location>
        <begin position="191"/>
        <end position="203"/>
    </location>
</feature>
<name>A0A7J8AHU9_MYOMY</name>
<dbReference type="Pfam" id="PF12052">
    <property type="entry name" value="VGCC_beta4Aa_N"/>
    <property type="match status" value="1"/>
</dbReference>
<dbReference type="Proteomes" id="UP000527355">
    <property type="component" value="Unassembled WGS sequence"/>
</dbReference>
<keyword evidence="10" id="KW-0106">Calcium</keyword>
<evidence type="ECO:0000256" key="15">
    <source>
        <dbReference type="ARBA" id="ARBA00030521"/>
    </source>
</evidence>
<dbReference type="SMART" id="SM00326">
    <property type="entry name" value="SH3"/>
    <property type="match status" value="1"/>
</dbReference>
<dbReference type="GO" id="GO:0005245">
    <property type="term" value="F:voltage-gated calcium channel activity"/>
    <property type="evidence" value="ECO:0007669"/>
    <property type="project" value="InterPro"/>
</dbReference>
<feature type="compositionally biased region" description="Basic residues" evidence="19">
    <location>
        <begin position="751"/>
        <end position="762"/>
    </location>
</feature>
<evidence type="ECO:0000256" key="3">
    <source>
        <dbReference type="ARBA" id="ARBA00019005"/>
    </source>
</evidence>
<feature type="compositionally biased region" description="Polar residues" evidence="19">
    <location>
        <begin position="279"/>
        <end position="298"/>
    </location>
</feature>
<dbReference type="InterPro" id="IPR035605">
    <property type="entry name" value="CACNB2_SH3"/>
</dbReference>
<evidence type="ECO:0000256" key="2">
    <source>
        <dbReference type="ARBA" id="ARBA00010836"/>
    </source>
</evidence>
<comment type="similarity">
    <text evidence="2">Belongs to the calcium channel beta subunit family.</text>
</comment>
<comment type="function">
    <text evidence="16">Beta subunit of voltage-dependent calcium channels which contributes to the function of the calcium channel by increasing peak calcium current. Plays a role in shifting voltage dependencies of activation and inactivation of the channel. May modulate G protein inhibition. May contribute to beta-adrenergic augmentation of Ca(2+) influx in cardiomyocytes, thereby regulating increases in heart rate and contractile force. Involved in membrane targeting of the alpha-1 subunit CACNA1C.</text>
</comment>
<dbReference type="Gene3D" id="3.40.50.300">
    <property type="entry name" value="P-loop containing nucleotide triphosphate hydrolases"/>
    <property type="match status" value="1"/>
</dbReference>
<dbReference type="SMART" id="SM00072">
    <property type="entry name" value="GuKc"/>
    <property type="match status" value="1"/>
</dbReference>
<dbReference type="Pfam" id="PF00625">
    <property type="entry name" value="Guanylate_kin"/>
    <property type="match status" value="1"/>
</dbReference>
<accession>A0A7J8AHU9</accession>
<dbReference type="InterPro" id="IPR008145">
    <property type="entry name" value="GK/Ca_channel_bsu"/>
</dbReference>
<evidence type="ECO:0000256" key="6">
    <source>
        <dbReference type="ARBA" id="ARBA00022475"/>
    </source>
</evidence>
<evidence type="ECO:0000256" key="9">
    <source>
        <dbReference type="ARBA" id="ARBA00022673"/>
    </source>
</evidence>
<dbReference type="InterPro" id="IPR000584">
    <property type="entry name" value="VDCC_L_bsu"/>
</dbReference>
<feature type="compositionally biased region" description="Pro residues" evidence="19">
    <location>
        <begin position="111"/>
        <end position="124"/>
    </location>
</feature>
<feature type="region of interest" description="Disordered" evidence="19">
    <location>
        <begin position="106"/>
        <end position="231"/>
    </location>
</feature>
<evidence type="ECO:0000256" key="12">
    <source>
        <dbReference type="ARBA" id="ARBA00023065"/>
    </source>
</evidence>
<evidence type="ECO:0000256" key="18">
    <source>
        <dbReference type="PROSITE-ProRule" id="PRU00192"/>
    </source>
</evidence>
<feature type="compositionally biased region" description="Basic and acidic residues" evidence="19">
    <location>
        <begin position="773"/>
        <end position="786"/>
    </location>
</feature>
<dbReference type="SUPFAM" id="SSF50044">
    <property type="entry name" value="SH3-domain"/>
    <property type="match status" value="1"/>
</dbReference>
<dbReference type="InterPro" id="IPR005444">
    <property type="entry name" value="VDCC_L_b2su"/>
</dbReference>
<evidence type="ECO:0000256" key="5">
    <source>
        <dbReference type="ARBA" id="ARBA00022448"/>
    </source>
</evidence>
<dbReference type="InterPro" id="IPR046937">
    <property type="entry name" value="CAB1-4_N_A-dom"/>
</dbReference>
<organism evidence="21 22">
    <name type="scientific">Myotis myotis</name>
    <name type="common">Greater mouse-eared bat</name>
    <name type="synonym">Vespertilio myotis</name>
    <dbReference type="NCBI Taxonomy" id="51298"/>
    <lineage>
        <taxon>Eukaryota</taxon>
        <taxon>Metazoa</taxon>
        <taxon>Chordata</taxon>
        <taxon>Craniata</taxon>
        <taxon>Vertebrata</taxon>
        <taxon>Euteleostomi</taxon>
        <taxon>Mammalia</taxon>
        <taxon>Eutheria</taxon>
        <taxon>Laurasiatheria</taxon>
        <taxon>Chiroptera</taxon>
        <taxon>Yangochiroptera</taxon>
        <taxon>Vespertilionidae</taxon>
        <taxon>Myotis</taxon>
    </lineage>
</organism>
<feature type="region of interest" description="Disordered" evidence="19">
    <location>
        <begin position="406"/>
        <end position="474"/>
    </location>
</feature>
<feature type="domain" description="SH3" evidence="20">
    <location>
        <begin position="327"/>
        <end position="396"/>
    </location>
</feature>
<evidence type="ECO:0000256" key="17">
    <source>
        <dbReference type="ARBA" id="ARBA00046619"/>
    </source>
</evidence>
<dbReference type="Gene3D" id="2.30.30.40">
    <property type="entry name" value="SH3 Domains"/>
    <property type="match status" value="1"/>
</dbReference>
<evidence type="ECO:0000256" key="13">
    <source>
        <dbReference type="ARBA" id="ARBA00023136"/>
    </source>
</evidence>
<dbReference type="InterPro" id="IPR036028">
    <property type="entry name" value="SH3-like_dom_sf"/>
</dbReference>
<evidence type="ECO:0000256" key="14">
    <source>
        <dbReference type="ARBA" id="ARBA00023303"/>
    </source>
</evidence>
<keyword evidence="6" id="KW-1003">Cell membrane</keyword>
<dbReference type="SUPFAM" id="SSF52540">
    <property type="entry name" value="P-loop containing nucleoside triphosphate hydrolases"/>
    <property type="match status" value="1"/>
</dbReference>
<keyword evidence="8" id="KW-0109">Calcium transport</keyword>
<dbReference type="GO" id="GO:0005891">
    <property type="term" value="C:voltage-gated calcium channel complex"/>
    <property type="evidence" value="ECO:0007669"/>
    <property type="project" value="InterPro"/>
</dbReference>
<feature type="compositionally biased region" description="Basic and acidic residues" evidence="19">
    <location>
        <begin position="798"/>
        <end position="815"/>
    </location>
</feature>
<evidence type="ECO:0000256" key="1">
    <source>
        <dbReference type="ARBA" id="ARBA00004278"/>
    </source>
</evidence>
<evidence type="ECO:0000256" key="7">
    <source>
        <dbReference type="ARBA" id="ARBA00022553"/>
    </source>
</evidence>
<feature type="compositionally biased region" description="Polar residues" evidence="19">
    <location>
        <begin position="703"/>
        <end position="714"/>
    </location>
</feature>
<dbReference type="InterPro" id="IPR001452">
    <property type="entry name" value="SH3_domain"/>
</dbReference>
<evidence type="ECO:0000256" key="19">
    <source>
        <dbReference type="SAM" id="MobiDB-lite"/>
    </source>
</evidence>
<keyword evidence="12" id="KW-0406">Ion transport</keyword>
<dbReference type="EMBL" id="JABWUV010000001">
    <property type="protein sequence ID" value="KAF6386177.1"/>
    <property type="molecule type" value="Genomic_DNA"/>
</dbReference>
<keyword evidence="5" id="KW-0813">Transport</keyword>
<feature type="region of interest" description="Disordered" evidence="19">
    <location>
        <begin position="798"/>
        <end position="873"/>
    </location>
</feature>
<feature type="compositionally biased region" description="Basic and acidic residues" evidence="19">
    <location>
        <begin position="845"/>
        <end position="873"/>
    </location>
</feature>
<dbReference type="InterPro" id="IPR027417">
    <property type="entry name" value="P-loop_NTPase"/>
</dbReference>
<dbReference type="PANTHER" id="PTHR11824">
    <property type="entry name" value="VOLTAGE-DEPENDENT CALCIUM CHANNEL BETA SUBUNIT"/>
    <property type="match status" value="1"/>
</dbReference>
<evidence type="ECO:0000256" key="4">
    <source>
        <dbReference type="ARBA" id="ARBA00022443"/>
    </source>
</evidence>
<feature type="compositionally biased region" description="Basic and acidic residues" evidence="19">
    <location>
        <begin position="823"/>
        <end position="836"/>
    </location>
</feature>
<evidence type="ECO:0000313" key="22">
    <source>
        <dbReference type="Proteomes" id="UP000527355"/>
    </source>
</evidence>
<dbReference type="FunFam" id="3.40.50.300:FF:000023">
    <property type="entry name" value="Voltage-dependent L-type calcium channel subunit beta-2"/>
    <property type="match status" value="1"/>
</dbReference>
<comment type="subunit">
    <text evidence="17">Component of a calcium channel complex consisting of a pore-forming alpha subunit (CACNA1S) and the ancillary subunits CACNB1 or CACNB2, CACNG1 and CACNA2D1. The channel complex contains alpha, beta, gamma and delta subunits in a 1:1:1:1 ratio, i.e. it contains either CACNB1 or CACNB2. Interacts with CACNA1C. Interacts with RRAD; interaction may be involved in beta-adrenergic regulation of heart rate and contractile force. Interaction with RRAD regulates the trafficking of CACNA1C to the cell membrane. Interacts with TMIGD2. Interacts with CAMK2D. Interacts with CBARP. Interacts with CAMK2A.</text>
</comment>
<feature type="compositionally biased region" description="Low complexity" evidence="19">
    <location>
        <begin position="410"/>
        <end position="422"/>
    </location>
</feature>
<feature type="region of interest" description="Disordered" evidence="19">
    <location>
        <begin position="698"/>
        <end position="786"/>
    </location>
</feature>
<reference evidence="21 22" key="1">
    <citation type="journal article" date="2020" name="Nature">
        <title>Six reference-quality genomes reveal evolution of bat adaptations.</title>
        <authorList>
            <person name="Jebb D."/>
            <person name="Huang Z."/>
            <person name="Pippel M."/>
            <person name="Hughes G.M."/>
            <person name="Lavrichenko K."/>
            <person name="Devanna P."/>
            <person name="Winkler S."/>
            <person name="Jermiin L.S."/>
            <person name="Skirmuntt E.C."/>
            <person name="Katzourakis A."/>
            <person name="Burkitt-Gray L."/>
            <person name="Ray D.A."/>
            <person name="Sullivan K.A.M."/>
            <person name="Roscito J.G."/>
            <person name="Kirilenko B.M."/>
            <person name="Davalos L.M."/>
            <person name="Corthals A.P."/>
            <person name="Power M.L."/>
            <person name="Jones G."/>
            <person name="Ransome R.D."/>
            <person name="Dechmann D.K.N."/>
            <person name="Locatelli A.G."/>
            <person name="Puechmaille S.J."/>
            <person name="Fedrigo O."/>
            <person name="Jarvis E.D."/>
            <person name="Hiller M."/>
            <person name="Vernes S.C."/>
            <person name="Myers E.W."/>
            <person name="Teeling E.C."/>
        </authorList>
    </citation>
    <scope>NUCLEOTIDE SEQUENCE [LARGE SCALE GENOMIC DNA]</scope>
    <source>
        <strain evidence="21">MMyoMyo1</strain>
        <tissue evidence="21">Flight muscle</tissue>
    </source>
</reference>
<sequence>MSFVNIGLRAARGLHGSLTFALGTEPPGLCGDLFPPAGSWGPREAVWEPRRGARTSEEGGSRVPGLAVVALKTFQRACHGDAQRPSRTHAAAPPAGNFQPLAAVSLSLSDAPPPGPLSARPRPPSWRGRSPRRRSGRAQPGPADGGGAPLRRHLPAPPRVALPDGPAPSRALTAGGRGARRQPRAAGSGAGREEGTRRERPEEAAGADFSPMVQRDMSKSPPSAAAAAAAQELRMDVLESAAPAGALGAAAAQSYGKGARRKNRFKGSDGSTSSDTTSNSFVRQGSADSYTSRPSDSDVSLEEDREAVRREAERQAQAQLEKAKTKPVAFAVRTNVSYSAAHEDDVPVPGMAISFEAKDFLHVKEKFNNDWWIGRLVKEGCEIGFIPSPVKLENMRLQHEQRAKQGKFYSSKLGGNSSSSLGDIVPSSRKSTPPSSAIDIDATGLDAEENDIPANHRSPKPSANSVTSPHSKEKRMPFFKKTEHTPPYDVVPSMRPVVLVGPSLKGYEVTDMMQKALFDFLKHRFEGRISITRVTADISLAKRSVLNNPSKHAIIERSNTRSSLAEVQSEIERIFELARTLQLVVLDADTINHPAQLSKTSLAPIIVYVKISSPKVLQRLIKSRGKSQAKHLNVQMVAADKLSQCPPELFDVILDENQLEDACEHLADYLEAYWKATHPPSSNLPNPLLSRTLATSALPVSPTPASNSQGSQGDQRTDRSALARSAPQAEEEPCLEPARKSQHRPSSSAPHHNHRSGTHRGLSRQETFDSETQDSRDSAYVEPKEDYSHEHVDHYAPHRDHNHREEPHGSGEHRHRESRHRPRDLDREQDHNECNKQRSRHKSKDRYCDKDGEGISKKRNEAGEWNRDVYIRQ</sequence>
<keyword evidence="4 18" id="KW-0728">SH3 domain</keyword>
<gene>
    <name evidence="21" type="ORF">mMyoMyo1_001981</name>
</gene>
<evidence type="ECO:0000256" key="16">
    <source>
        <dbReference type="ARBA" id="ARBA00046042"/>
    </source>
</evidence>
<dbReference type="GO" id="GO:0042383">
    <property type="term" value="C:sarcolemma"/>
    <property type="evidence" value="ECO:0007669"/>
    <property type="project" value="UniProtKB-SubCell"/>
</dbReference>
<dbReference type="VEuPathDB" id="HostDB:GeneID_118674183"/>
<feature type="compositionally biased region" description="Low complexity" evidence="19">
    <location>
        <begin position="268"/>
        <end position="278"/>
    </location>
</feature>
<comment type="caution">
    <text evidence="21">The sequence shown here is derived from an EMBL/GenBank/DDBJ whole genome shotgun (WGS) entry which is preliminary data.</text>
</comment>
<keyword evidence="9" id="KW-0107">Calcium channel</keyword>
<evidence type="ECO:0000259" key="20">
    <source>
        <dbReference type="PROSITE" id="PS50002"/>
    </source>
</evidence>
<evidence type="ECO:0000256" key="8">
    <source>
        <dbReference type="ARBA" id="ARBA00022568"/>
    </source>
</evidence>
<dbReference type="FunFam" id="2.30.30.40:FF:000015">
    <property type="entry name" value="Voltage-dependent L-type calcium channel subunit beta-2"/>
    <property type="match status" value="1"/>
</dbReference>
<proteinExistence type="inferred from homology"/>
<comment type="subcellular location">
    <subcellularLocation>
        <location evidence="1">Cell membrane</location>
        <location evidence="1">Sarcolemma</location>
        <topology evidence="1">Peripheral membrane protein</topology>
        <orientation evidence="1">Cytoplasmic side</orientation>
    </subcellularLocation>
</comment>
<dbReference type="PRINTS" id="PR01628">
    <property type="entry name" value="LCACHANNELB2"/>
</dbReference>
<keyword evidence="14" id="KW-0407">Ion channel</keyword>
<feature type="region of interest" description="Disordered" evidence="19">
    <location>
        <begin position="252"/>
        <end position="314"/>
    </location>
</feature>
<dbReference type="PROSITE" id="PS50002">
    <property type="entry name" value="SH3"/>
    <property type="match status" value="1"/>
</dbReference>